<keyword evidence="1" id="KW-0812">Transmembrane</keyword>
<name>A0A2P2IW79_RHIMU</name>
<accession>A0A2P2IW79</accession>
<evidence type="ECO:0000313" key="2">
    <source>
        <dbReference type="EMBL" id="MBW85469.1"/>
    </source>
</evidence>
<dbReference type="EMBL" id="GGEC01004986">
    <property type="protein sequence ID" value="MBW85469.1"/>
    <property type="molecule type" value="Transcribed_RNA"/>
</dbReference>
<dbReference type="AlphaFoldDB" id="A0A2P2IW79"/>
<feature type="transmembrane region" description="Helical" evidence="1">
    <location>
        <begin position="36"/>
        <end position="59"/>
    </location>
</feature>
<proteinExistence type="predicted"/>
<evidence type="ECO:0000256" key="1">
    <source>
        <dbReference type="SAM" id="Phobius"/>
    </source>
</evidence>
<reference evidence="2" key="1">
    <citation type="submission" date="2018-02" db="EMBL/GenBank/DDBJ databases">
        <title>Rhizophora mucronata_Transcriptome.</title>
        <authorList>
            <person name="Meera S.P."/>
            <person name="Sreeshan A."/>
            <person name="Augustine A."/>
        </authorList>
    </citation>
    <scope>NUCLEOTIDE SEQUENCE</scope>
    <source>
        <tissue evidence="2">Leaf</tissue>
    </source>
</reference>
<protein>
    <submittedName>
        <fullName evidence="2">Uncharacterized protein</fullName>
    </submittedName>
</protein>
<sequence>MIKRSRDLCLPFQMPSVFPSQIFGHFLHLACRGRSLVDLTLLVMLMVCALSGTLSGVGLEPMLIGFDRFELFVLGQCVF</sequence>
<keyword evidence="1" id="KW-0472">Membrane</keyword>
<keyword evidence="1" id="KW-1133">Transmembrane helix</keyword>
<organism evidence="2">
    <name type="scientific">Rhizophora mucronata</name>
    <name type="common">Asiatic mangrove</name>
    <dbReference type="NCBI Taxonomy" id="61149"/>
    <lineage>
        <taxon>Eukaryota</taxon>
        <taxon>Viridiplantae</taxon>
        <taxon>Streptophyta</taxon>
        <taxon>Embryophyta</taxon>
        <taxon>Tracheophyta</taxon>
        <taxon>Spermatophyta</taxon>
        <taxon>Magnoliopsida</taxon>
        <taxon>eudicotyledons</taxon>
        <taxon>Gunneridae</taxon>
        <taxon>Pentapetalae</taxon>
        <taxon>rosids</taxon>
        <taxon>fabids</taxon>
        <taxon>Malpighiales</taxon>
        <taxon>Rhizophoraceae</taxon>
        <taxon>Rhizophora</taxon>
    </lineage>
</organism>